<dbReference type="Gene3D" id="3.30.565.10">
    <property type="entry name" value="Histidine kinase-like ATPase, C-terminal domain"/>
    <property type="match status" value="1"/>
</dbReference>
<dbReference type="EMBL" id="WOFH01000006">
    <property type="protein sequence ID" value="MUN38437.1"/>
    <property type="molecule type" value="Genomic_DNA"/>
</dbReference>
<name>A0A7K1L225_9ACTN</name>
<keyword evidence="6" id="KW-0418">Kinase</keyword>
<accession>A0A7K1L225</accession>
<evidence type="ECO:0000256" key="6">
    <source>
        <dbReference type="ARBA" id="ARBA00022777"/>
    </source>
</evidence>
<dbReference type="CDD" id="cd16917">
    <property type="entry name" value="HATPase_UhpB-NarQ-NarX-like"/>
    <property type="match status" value="1"/>
</dbReference>
<dbReference type="Proteomes" id="UP000432015">
    <property type="component" value="Unassembled WGS sequence"/>
</dbReference>
<feature type="domain" description="Signal transduction histidine kinase subgroup 3 dimerisation and phosphoacceptor" evidence="10">
    <location>
        <begin position="56"/>
        <end position="116"/>
    </location>
</feature>
<evidence type="ECO:0000259" key="10">
    <source>
        <dbReference type="Pfam" id="PF07730"/>
    </source>
</evidence>
<keyword evidence="9" id="KW-0472">Membrane</keyword>
<evidence type="ECO:0000256" key="8">
    <source>
        <dbReference type="ARBA" id="ARBA00023012"/>
    </source>
</evidence>
<dbReference type="GO" id="GO:0046983">
    <property type="term" value="F:protein dimerization activity"/>
    <property type="evidence" value="ECO:0007669"/>
    <property type="project" value="InterPro"/>
</dbReference>
<evidence type="ECO:0000256" key="2">
    <source>
        <dbReference type="ARBA" id="ARBA00012438"/>
    </source>
</evidence>
<dbReference type="Gene3D" id="1.20.5.1930">
    <property type="match status" value="1"/>
</dbReference>
<dbReference type="PANTHER" id="PTHR24421:SF10">
    <property type="entry name" value="NITRATE_NITRITE SENSOR PROTEIN NARQ"/>
    <property type="match status" value="1"/>
</dbReference>
<comment type="catalytic activity">
    <reaction evidence="1">
        <text>ATP + protein L-histidine = ADP + protein N-phospho-L-histidine.</text>
        <dbReference type="EC" id="2.7.13.3"/>
    </reaction>
</comment>
<keyword evidence="3" id="KW-0597">Phosphoprotein</keyword>
<reference evidence="11 12" key="1">
    <citation type="submission" date="2019-11" db="EMBL/GenBank/DDBJ databases">
        <authorList>
            <person name="Cao P."/>
        </authorList>
    </citation>
    <scope>NUCLEOTIDE SEQUENCE [LARGE SCALE GENOMIC DNA]</scope>
    <source>
        <strain evidence="11 12">NEAU-AAG5</strain>
    </source>
</reference>
<dbReference type="AlphaFoldDB" id="A0A7K1L225"/>
<evidence type="ECO:0000256" key="3">
    <source>
        <dbReference type="ARBA" id="ARBA00022553"/>
    </source>
</evidence>
<comment type="caution">
    <text evidence="11">The sequence shown here is derived from an EMBL/GenBank/DDBJ whole genome shotgun (WGS) entry which is preliminary data.</text>
</comment>
<protein>
    <recommendedName>
        <fullName evidence="2">histidine kinase</fullName>
        <ecNumber evidence="2">2.7.13.3</ecNumber>
    </recommendedName>
</protein>
<keyword evidence="7" id="KW-0067">ATP-binding</keyword>
<dbReference type="InterPro" id="IPR050482">
    <property type="entry name" value="Sensor_HK_TwoCompSys"/>
</dbReference>
<dbReference type="Pfam" id="PF07730">
    <property type="entry name" value="HisKA_3"/>
    <property type="match status" value="1"/>
</dbReference>
<dbReference type="GO" id="GO:0005524">
    <property type="term" value="F:ATP binding"/>
    <property type="evidence" value="ECO:0007669"/>
    <property type="project" value="UniProtKB-KW"/>
</dbReference>
<keyword evidence="9" id="KW-0812">Transmembrane</keyword>
<keyword evidence="5" id="KW-0547">Nucleotide-binding</keyword>
<dbReference type="InterPro" id="IPR011712">
    <property type="entry name" value="Sig_transdc_His_kin_sub3_dim/P"/>
</dbReference>
<evidence type="ECO:0000256" key="4">
    <source>
        <dbReference type="ARBA" id="ARBA00022679"/>
    </source>
</evidence>
<evidence type="ECO:0000256" key="9">
    <source>
        <dbReference type="SAM" id="Phobius"/>
    </source>
</evidence>
<dbReference type="GO" id="GO:0000155">
    <property type="term" value="F:phosphorelay sensor kinase activity"/>
    <property type="evidence" value="ECO:0007669"/>
    <property type="project" value="InterPro"/>
</dbReference>
<dbReference type="SUPFAM" id="SSF55874">
    <property type="entry name" value="ATPase domain of HSP90 chaperone/DNA topoisomerase II/histidine kinase"/>
    <property type="match status" value="1"/>
</dbReference>
<organism evidence="11 12">
    <name type="scientific">Actinomadura litoris</name>
    <dbReference type="NCBI Taxonomy" id="2678616"/>
    <lineage>
        <taxon>Bacteria</taxon>
        <taxon>Bacillati</taxon>
        <taxon>Actinomycetota</taxon>
        <taxon>Actinomycetes</taxon>
        <taxon>Streptosporangiales</taxon>
        <taxon>Thermomonosporaceae</taxon>
        <taxon>Actinomadura</taxon>
    </lineage>
</organism>
<evidence type="ECO:0000313" key="11">
    <source>
        <dbReference type="EMBL" id="MUN38437.1"/>
    </source>
</evidence>
<sequence length="308" mass="33388">MGEKMPYTATPLLTWEFVVDLEFLIGFMLGAFTIGGLTWPRRRQLSRRVGAAIHLERQRIARELHDTVGHGMLLVSMCARRLPLVAPRAKPVAEAIDDAVHATLNDVRRLVGELRAHPPTGSDDPARGALGARLARTRTRERVSSTVAESFSEHTLAGGITELGVRTPGAGFTVMLENAGVQDRLQAELRHTAYRIVQEGLTNAVKHGGGPVRASLRFGDELELCVASGAASTAGDDIHTLPIVPFIERGQNVCHGLAGLRERVQEVNGSFECGTLPSGGFLVRARIPTNESTARWYDRGSRCMKSAS</sequence>
<gene>
    <name evidence="11" type="ORF">GNZ18_17755</name>
</gene>
<dbReference type="InterPro" id="IPR036890">
    <property type="entry name" value="HATPase_C_sf"/>
</dbReference>
<keyword evidence="12" id="KW-1185">Reference proteome</keyword>
<evidence type="ECO:0000256" key="7">
    <source>
        <dbReference type="ARBA" id="ARBA00022840"/>
    </source>
</evidence>
<keyword evidence="9" id="KW-1133">Transmembrane helix</keyword>
<dbReference type="EC" id="2.7.13.3" evidence="2"/>
<dbReference type="PANTHER" id="PTHR24421">
    <property type="entry name" value="NITRATE/NITRITE SENSOR PROTEIN NARX-RELATED"/>
    <property type="match status" value="1"/>
</dbReference>
<evidence type="ECO:0000313" key="12">
    <source>
        <dbReference type="Proteomes" id="UP000432015"/>
    </source>
</evidence>
<dbReference type="GO" id="GO:0016020">
    <property type="term" value="C:membrane"/>
    <property type="evidence" value="ECO:0007669"/>
    <property type="project" value="InterPro"/>
</dbReference>
<evidence type="ECO:0000256" key="5">
    <source>
        <dbReference type="ARBA" id="ARBA00022741"/>
    </source>
</evidence>
<dbReference type="RefSeq" id="WP_156217640.1">
    <property type="nucleotide sequence ID" value="NZ_WOFH01000006.1"/>
</dbReference>
<keyword evidence="4" id="KW-0808">Transferase</keyword>
<proteinExistence type="predicted"/>
<evidence type="ECO:0000256" key="1">
    <source>
        <dbReference type="ARBA" id="ARBA00000085"/>
    </source>
</evidence>
<keyword evidence="8" id="KW-0902">Two-component regulatory system</keyword>
<feature type="transmembrane region" description="Helical" evidence="9">
    <location>
        <begin position="12"/>
        <end position="39"/>
    </location>
</feature>